<protein>
    <submittedName>
        <fullName evidence="2">MCE family protein</fullName>
    </submittedName>
</protein>
<feature type="domain" description="Mce/MlaD" evidence="1">
    <location>
        <begin position="40"/>
        <end position="115"/>
    </location>
</feature>
<dbReference type="PANTHER" id="PTHR33371">
    <property type="entry name" value="INTERMEMBRANE PHOSPHOLIPID TRANSPORT SYSTEM BINDING PROTEIN MLAD-RELATED"/>
    <property type="match status" value="1"/>
</dbReference>
<dbReference type="PANTHER" id="PTHR33371:SF16">
    <property type="entry name" value="MCE-FAMILY PROTEIN MCE3F"/>
    <property type="match status" value="1"/>
</dbReference>
<evidence type="ECO:0000313" key="2">
    <source>
        <dbReference type="EMBL" id="MBO2447973.1"/>
    </source>
</evidence>
<evidence type="ECO:0000313" key="3">
    <source>
        <dbReference type="Proteomes" id="UP000669179"/>
    </source>
</evidence>
<dbReference type="AlphaFoldDB" id="A0A939P900"/>
<sequence length="399" mass="42422">MLTVATRIKILAFLVISVLVIGYIGTGYADLGRYVGLRDYYTVKLGLSTTGGLFEGSAVSYRGIVVGKVGKLTLTHDGVVADLRIKKSAPKIPRDLKAIVANRSAVGEQYVDLRPDSATGPFLANGVSLPSTVTTTPTPVAETLKSINDLTASVPLTDLQTVINELGLAFAGQGPHLQKLLDTGGRFVQTSDQNFPTTRALLYTGTDVLRTQNEEAASLKAFASNSRLFARGLRDSDADFRRLIDVTPSAAREVDRLVRNLDPGFGQLLANLLTTSRLTNMRLDGIEDLLSNLPRVAAMGSSIVADGSLRLGLVNTFFNPQPCTRGYGGTQYRKGENLTPAPPLNTNAHCAERPGSGMNVRGSANAPHRGVPDAVQPGDAGRNELIHVLKMLGLSGVVS</sequence>
<dbReference type="Pfam" id="PF02470">
    <property type="entry name" value="MlaD"/>
    <property type="match status" value="1"/>
</dbReference>
<dbReference type="InterPro" id="IPR003399">
    <property type="entry name" value="Mce/MlaD"/>
</dbReference>
<dbReference type="InterPro" id="IPR005693">
    <property type="entry name" value="Mce"/>
</dbReference>
<dbReference type="GO" id="GO:0005576">
    <property type="term" value="C:extracellular region"/>
    <property type="evidence" value="ECO:0007669"/>
    <property type="project" value="TreeGrafter"/>
</dbReference>
<dbReference type="RefSeq" id="WP_208255645.1">
    <property type="nucleotide sequence ID" value="NZ_JAGEOJ010000005.1"/>
</dbReference>
<accession>A0A939P900</accession>
<keyword evidence="3" id="KW-1185">Reference proteome</keyword>
<name>A0A939P900_9ACTN</name>
<gene>
    <name evidence="2" type="ORF">J4573_12790</name>
</gene>
<dbReference type="EMBL" id="JAGEOJ010000005">
    <property type="protein sequence ID" value="MBO2447973.1"/>
    <property type="molecule type" value="Genomic_DNA"/>
</dbReference>
<organism evidence="2 3">
    <name type="scientific">Actinomadura barringtoniae</name>
    <dbReference type="NCBI Taxonomy" id="1427535"/>
    <lineage>
        <taxon>Bacteria</taxon>
        <taxon>Bacillati</taxon>
        <taxon>Actinomycetota</taxon>
        <taxon>Actinomycetes</taxon>
        <taxon>Streptosporangiales</taxon>
        <taxon>Thermomonosporaceae</taxon>
        <taxon>Actinomadura</taxon>
    </lineage>
</organism>
<dbReference type="NCBIfam" id="TIGR00996">
    <property type="entry name" value="Mtu_fam_mce"/>
    <property type="match status" value="1"/>
</dbReference>
<reference evidence="2" key="1">
    <citation type="submission" date="2021-03" db="EMBL/GenBank/DDBJ databases">
        <authorList>
            <person name="Kanchanasin P."/>
            <person name="Saeng-In P."/>
            <person name="Phongsopitanun W."/>
            <person name="Yuki M."/>
            <person name="Kudo T."/>
            <person name="Ohkuma M."/>
            <person name="Tanasupawat S."/>
        </authorList>
    </citation>
    <scope>NUCLEOTIDE SEQUENCE</scope>
    <source>
        <strain evidence="2">GKU 128</strain>
    </source>
</reference>
<proteinExistence type="predicted"/>
<dbReference type="InterPro" id="IPR052336">
    <property type="entry name" value="MlaD_Phospholipid_Transporter"/>
</dbReference>
<dbReference type="Proteomes" id="UP000669179">
    <property type="component" value="Unassembled WGS sequence"/>
</dbReference>
<comment type="caution">
    <text evidence="2">The sequence shown here is derived from an EMBL/GenBank/DDBJ whole genome shotgun (WGS) entry which is preliminary data.</text>
</comment>
<evidence type="ECO:0000259" key="1">
    <source>
        <dbReference type="Pfam" id="PF02470"/>
    </source>
</evidence>